<feature type="region of interest" description="Disordered" evidence="1">
    <location>
        <begin position="1"/>
        <end position="46"/>
    </location>
</feature>
<feature type="region of interest" description="Disordered" evidence="1">
    <location>
        <begin position="109"/>
        <end position="137"/>
    </location>
</feature>
<evidence type="ECO:0000313" key="3">
    <source>
        <dbReference type="Proteomes" id="UP000185904"/>
    </source>
</evidence>
<dbReference type="OrthoDB" id="5086080at2759"/>
<dbReference type="InterPro" id="IPR021833">
    <property type="entry name" value="DUF3425"/>
</dbReference>
<dbReference type="AlphaFoldDB" id="A0A178CD43"/>
<proteinExistence type="predicted"/>
<feature type="compositionally biased region" description="Basic and acidic residues" evidence="1">
    <location>
        <begin position="122"/>
        <end position="132"/>
    </location>
</feature>
<keyword evidence="3" id="KW-1185">Reference proteome</keyword>
<protein>
    <recommendedName>
        <fullName evidence="4">BZIP domain-containing protein</fullName>
    </recommendedName>
</protein>
<dbReference type="RefSeq" id="XP_022495766.1">
    <property type="nucleotide sequence ID" value="XM_022648247.1"/>
</dbReference>
<dbReference type="CDD" id="cd14688">
    <property type="entry name" value="bZIP_YAP"/>
    <property type="match status" value="1"/>
</dbReference>
<reference evidence="2 3" key="1">
    <citation type="submission" date="2016-03" db="EMBL/GenBank/DDBJ databases">
        <title>The draft genome sequence of Fonsecaea nubica causative agent of cutaneous subcutaneous infection in human host.</title>
        <authorList>
            <person name="Costa F."/>
            <person name="Sybren D.H."/>
            <person name="Raittz R.T."/>
            <person name="Weiss V.A."/>
            <person name="Leao A.C."/>
            <person name="Gomes R."/>
            <person name="De Souza E.M."/>
            <person name="Pedrosa F.O."/>
            <person name="Steffens M.B."/>
            <person name="Bombassaro A."/>
            <person name="Tadra-Sfeir M.Z."/>
            <person name="Moreno L.F."/>
            <person name="Najafzadeh M.J."/>
            <person name="Felipe M.S."/>
            <person name="Teixeira M."/>
            <person name="Sun J."/>
            <person name="Xi L."/>
            <person name="Castro M.A."/>
            <person name="Vicente V.A."/>
        </authorList>
    </citation>
    <scope>NUCLEOTIDE SEQUENCE [LARGE SCALE GENOMIC DNA]</scope>
    <source>
        <strain evidence="2 3">CBS 269.64</strain>
    </source>
</reference>
<accession>A0A178CD43</accession>
<evidence type="ECO:0008006" key="4">
    <source>
        <dbReference type="Google" id="ProtNLM"/>
    </source>
</evidence>
<dbReference type="GeneID" id="34593376"/>
<gene>
    <name evidence="2" type="ORF">AYO20_09982</name>
</gene>
<name>A0A178CD43_9EURO</name>
<evidence type="ECO:0000256" key="1">
    <source>
        <dbReference type="SAM" id="MobiDB-lite"/>
    </source>
</evidence>
<feature type="compositionally biased region" description="Low complexity" evidence="1">
    <location>
        <begin position="9"/>
        <end position="28"/>
    </location>
</feature>
<dbReference type="Pfam" id="PF11905">
    <property type="entry name" value="DUF3425"/>
    <property type="match status" value="1"/>
</dbReference>
<evidence type="ECO:0000313" key="2">
    <source>
        <dbReference type="EMBL" id="OAL26641.1"/>
    </source>
</evidence>
<dbReference type="PANTHER" id="PTHR37012:SF7">
    <property type="entry name" value="B-ZIP TRANSCRIPTION FACTOR (EUROFUNG)-RELATED"/>
    <property type="match status" value="1"/>
</dbReference>
<dbReference type="Proteomes" id="UP000185904">
    <property type="component" value="Unassembled WGS sequence"/>
</dbReference>
<dbReference type="EMBL" id="LVCJ01000100">
    <property type="protein sequence ID" value="OAL26641.1"/>
    <property type="molecule type" value="Genomic_DNA"/>
</dbReference>
<feature type="compositionally biased region" description="Polar residues" evidence="1">
    <location>
        <begin position="109"/>
        <end position="121"/>
    </location>
</feature>
<organism evidence="2 3">
    <name type="scientific">Fonsecaea nubica</name>
    <dbReference type="NCBI Taxonomy" id="856822"/>
    <lineage>
        <taxon>Eukaryota</taxon>
        <taxon>Fungi</taxon>
        <taxon>Dikarya</taxon>
        <taxon>Ascomycota</taxon>
        <taxon>Pezizomycotina</taxon>
        <taxon>Eurotiomycetes</taxon>
        <taxon>Chaetothyriomycetidae</taxon>
        <taxon>Chaetothyriales</taxon>
        <taxon>Herpotrichiellaceae</taxon>
        <taxon>Fonsecaea</taxon>
    </lineage>
</organism>
<sequence>MEPQGDDVSPPTQTSTATSRASRMSPARLARKRKADRESQKASRLKQKNYIAHLEALVKSLDASAGSEPVELLKRQGAENIEIKKALTTICRIAQTALGVEVRDGQYLGTSSSPEPMTDQANVKEMKPDPPKPRKIQPFQTTKMDFETEPVKCVGEADATIPSIVESQTDGAGFSSMFTGEDAHLGEFIHDDLLDFSVREPVDPQTFEASEILYVRETTSLNEPTPNSWPFPPLSESLLIRSLQTGAGGRDWVTTVNLLASPVLYPLEPPEDALDGDIAITAVLRGWNAVEARGPLDHGWKVLREVDQTIFPRCGIAERMAVLRMMRLMCQYVTTAEQRPELPHFMLKRPCQEHIKHHPMIDYLVWPGVRERLIFSPHKFAADADRYAELFSANFRFLWPFEPEDIYYRDPDTGLYAFSEQFIGRTEDLACWTMHNDYFVALPELRGDIPGFPQTSIYTLQPSVSQQAVAVQRKTLTRPGDSQESSQSEKCSVNMDFSHTMWGRMPQVS</sequence>
<dbReference type="PANTHER" id="PTHR37012">
    <property type="entry name" value="B-ZIP TRANSCRIPTION FACTOR (EUROFUNG)-RELATED"/>
    <property type="match status" value="1"/>
</dbReference>
<comment type="caution">
    <text evidence="2">The sequence shown here is derived from an EMBL/GenBank/DDBJ whole genome shotgun (WGS) entry which is preliminary data.</text>
</comment>